<gene>
    <name evidence="1" type="ORF">ACFU0X_30760</name>
</gene>
<name>A0ABW6JPM7_STRCE</name>
<organism evidence="1 2">
    <name type="scientific">Streptomyces cellulosae</name>
    <dbReference type="NCBI Taxonomy" id="1968"/>
    <lineage>
        <taxon>Bacteria</taxon>
        <taxon>Bacillati</taxon>
        <taxon>Actinomycetota</taxon>
        <taxon>Actinomycetes</taxon>
        <taxon>Kitasatosporales</taxon>
        <taxon>Streptomycetaceae</taxon>
        <taxon>Streptomyces</taxon>
    </lineage>
</organism>
<evidence type="ECO:0000313" key="2">
    <source>
        <dbReference type="Proteomes" id="UP001600650"/>
    </source>
</evidence>
<comment type="caution">
    <text evidence="1">The sequence shown here is derived from an EMBL/GenBank/DDBJ whole genome shotgun (WGS) entry which is preliminary data.</text>
</comment>
<accession>A0ABW6JPM7</accession>
<dbReference type="EMBL" id="JBHVBU010000144">
    <property type="protein sequence ID" value="MFE7967368.1"/>
    <property type="molecule type" value="Genomic_DNA"/>
</dbReference>
<evidence type="ECO:0000313" key="1">
    <source>
        <dbReference type="EMBL" id="MFE7967368.1"/>
    </source>
</evidence>
<dbReference type="RefSeq" id="WP_381728568.1">
    <property type="nucleotide sequence ID" value="NZ_JBHVBU010000144.1"/>
</dbReference>
<reference evidence="1 2" key="1">
    <citation type="submission" date="2024-09" db="EMBL/GenBank/DDBJ databases">
        <title>The Natural Products Discovery Center: Release of the First 8490 Sequenced Strains for Exploring Actinobacteria Biosynthetic Diversity.</title>
        <authorList>
            <person name="Kalkreuter E."/>
            <person name="Kautsar S.A."/>
            <person name="Yang D."/>
            <person name="Bader C.D."/>
            <person name="Teijaro C.N."/>
            <person name="Fluegel L."/>
            <person name="Davis C.M."/>
            <person name="Simpson J.R."/>
            <person name="Lauterbach L."/>
            <person name="Steele A.D."/>
            <person name="Gui C."/>
            <person name="Meng S."/>
            <person name="Li G."/>
            <person name="Viehrig K."/>
            <person name="Ye F."/>
            <person name="Su P."/>
            <person name="Kiefer A.F."/>
            <person name="Nichols A."/>
            <person name="Cepeda A.J."/>
            <person name="Yan W."/>
            <person name="Fan B."/>
            <person name="Jiang Y."/>
            <person name="Adhikari A."/>
            <person name="Zheng C.-J."/>
            <person name="Schuster L."/>
            <person name="Cowan T.M."/>
            <person name="Smanski M.J."/>
            <person name="Chevrette M.G."/>
            <person name="De Carvalho L.P.S."/>
            <person name="Shen B."/>
        </authorList>
    </citation>
    <scope>NUCLEOTIDE SEQUENCE [LARGE SCALE GENOMIC DNA]</scope>
    <source>
        <strain evidence="1 2">NPDC057399</strain>
    </source>
</reference>
<sequence>MHLISEVAALLCPLPEPGTVTPEDCYTDAREQAEAQRTQYADNLEAAALATEEDPLILALEQARAQKEEADRRIRLLFAYAREFQPVRRYPLRALAQASGYTVSGVTTAYGTPEITLVQRQLHRSPVPRKDAP</sequence>
<proteinExistence type="predicted"/>
<dbReference type="Proteomes" id="UP001600650">
    <property type="component" value="Unassembled WGS sequence"/>
</dbReference>
<protein>
    <submittedName>
        <fullName evidence="1">Uncharacterized protein</fullName>
    </submittedName>
</protein>
<keyword evidence="2" id="KW-1185">Reference proteome</keyword>